<name>A0A6N9U8U5_STRHA</name>
<evidence type="ECO:0000313" key="2">
    <source>
        <dbReference type="Proteomes" id="UP000471293"/>
    </source>
</evidence>
<sequence length="62" mass="6423">MVGAVRRMRGEAADRLLRCAAVFLPAALPRDGRIAFWDPEGGADFTGADGGPFAAELFTGGA</sequence>
<comment type="caution">
    <text evidence="1">The sequence shown here is derived from an EMBL/GenBank/DDBJ whole genome shotgun (WGS) entry which is preliminary data.</text>
</comment>
<protein>
    <recommendedName>
        <fullName evidence="3">ATP-dependent helicase</fullName>
    </recommendedName>
</protein>
<proteinExistence type="predicted"/>
<evidence type="ECO:0000313" key="1">
    <source>
        <dbReference type="EMBL" id="NEA20251.1"/>
    </source>
</evidence>
<gene>
    <name evidence="1" type="ORF">G3I29_33355</name>
</gene>
<dbReference type="RefSeq" id="WP_164349991.1">
    <property type="nucleotide sequence ID" value="NZ_JAAGLQ010000689.1"/>
</dbReference>
<dbReference type="Proteomes" id="UP000471293">
    <property type="component" value="Unassembled WGS sequence"/>
</dbReference>
<dbReference type="EMBL" id="JAAGLQ010000689">
    <property type="protein sequence ID" value="NEA20251.1"/>
    <property type="molecule type" value="Genomic_DNA"/>
</dbReference>
<dbReference type="AlphaFoldDB" id="A0A6N9U8U5"/>
<organism evidence="1 2">
    <name type="scientific">Streptomyces halstedii</name>
    <dbReference type="NCBI Taxonomy" id="1944"/>
    <lineage>
        <taxon>Bacteria</taxon>
        <taxon>Bacillati</taxon>
        <taxon>Actinomycetota</taxon>
        <taxon>Actinomycetes</taxon>
        <taxon>Kitasatosporales</taxon>
        <taxon>Streptomycetaceae</taxon>
        <taxon>Streptomyces</taxon>
    </lineage>
</organism>
<reference evidence="1 2" key="1">
    <citation type="submission" date="2020-01" db="EMBL/GenBank/DDBJ databases">
        <title>Insect and environment-associated Actinomycetes.</title>
        <authorList>
            <person name="Currrie C."/>
            <person name="Chevrette M."/>
            <person name="Carlson C."/>
            <person name="Stubbendieck R."/>
            <person name="Wendt-Pienkowski E."/>
        </authorList>
    </citation>
    <scope>NUCLEOTIDE SEQUENCE [LARGE SCALE GENOMIC DNA]</scope>
    <source>
        <strain evidence="1 2">SID11342</strain>
    </source>
</reference>
<evidence type="ECO:0008006" key="3">
    <source>
        <dbReference type="Google" id="ProtNLM"/>
    </source>
</evidence>
<feature type="non-terminal residue" evidence="1">
    <location>
        <position position="62"/>
    </location>
</feature>
<accession>A0A6N9U8U5</accession>